<dbReference type="EMBL" id="BAABHV010000022">
    <property type="protein sequence ID" value="GAA5061310.1"/>
    <property type="molecule type" value="Genomic_DNA"/>
</dbReference>
<protein>
    <submittedName>
        <fullName evidence="1">Uncharacterized protein</fullName>
    </submittedName>
</protein>
<gene>
    <name evidence="1" type="ORF">GCM10023208_30510</name>
</gene>
<accession>A0ABP9KR92</accession>
<reference evidence="2" key="1">
    <citation type="journal article" date="2019" name="Int. J. Syst. Evol. Microbiol.">
        <title>The Global Catalogue of Microorganisms (GCM) 10K type strain sequencing project: providing services to taxonomists for standard genome sequencing and annotation.</title>
        <authorList>
            <consortium name="The Broad Institute Genomics Platform"/>
            <consortium name="The Broad Institute Genome Sequencing Center for Infectious Disease"/>
            <person name="Wu L."/>
            <person name="Ma J."/>
        </authorList>
    </citation>
    <scope>NUCLEOTIDE SEQUENCE [LARGE SCALE GENOMIC DNA]</scope>
    <source>
        <strain evidence="2">JCM 18014</strain>
    </source>
</reference>
<comment type="caution">
    <text evidence="1">The sequence shown here is derived from an EMBL/GenBank/DDBJ whole genome shotgun (WGS) entry which is preliminary data.</text>
</comment>
<keyword evidence="2" id="KW-1185">Reference proteome</keyword>
<proteinExistence type="predicted"/>
<evidence type="ECO:0000313" key="2">
    <source>
        <dbReference type="Proteomes" id="UP001500518"/>
    </source>
</evidence>
<name>A0ABP9KR92_9SPHN</name>
<dbReference type="Proteomes" id="UP001500518">
    <property type="component" value="Unassembled WGS sequence"/>
</dbReference>
<organism evidence="1 2">
    <name type="scientific">Erythrobacter westpacificensis</name>
    <dbReference type="NCBI Taxonomy" id="1055231"/>
    <lineage>
        <taxon>Bacteria</taxon>
        <taxon>Pseudomonadati</taxon>
        <taxon>Pseudomonadota</taxon>
        <taxon>Alphaproteobacteria</taxon>
        <taxon>Sphingomonadales</taxon>
        <taxon>Erythrobacteraceae</taxon>
        <taxon>Erythrobacter/Porphyrobacter group</taxon>
        <taxon>Erythrobacter</taxon>
    </lineage>
</organism>
<evidence type="ECO:0000313" key="1">
    <source>
        <dbReference type="EMBL" id="GAA5061310.1"/>
    </source>
</evidence>
<sequence length="93" mass="10691">MAGSVFMFVAVQNDIYPSFTEGRPQKLEISEICKRLDFLTHRGRSKVMVDRCYPDLRTVFRSGSFIYELPEDLELILGDPSHIVADQAFELFS</sequence>